<evidence type="ECO:0000313" key="11">
    <source>
        <dbReference type="EMBL" id="MCW2306092.1"/>
    </source>
</evidence>
<organism evidence="11 12">
    <name type="scientific">Rhodobium gokarnense</name>
    <dbReference type="NCBI Taxonomy" id="364296"/>
    <lineage>
        <taxon>Bacteria</taxon>
        <taxon>Pseudomonadati</taxon>
        <taxon>Pseudomonadota</taxon>
        <taxon>Alphaproteobacteria</taxon>
        <taxon>Hyphomicrobiales</taxon>
        <taxon>Rhodobiaceae</taxon>
        <taxon>Rhodobium</taxon>
    </lineage>
</organism>
<dbReference type="Pfam" id="PF00528">
    <property type="entry name" value="BPD_transp_1"/>
    <property type="match status" value="1"/>
</dbReference>
<dbReference type="PANTHER" id="PTHR30614">
    <property type="entry name" value="MEMBRANE COMPONENT OF AMINO ACID ABC TRANSPORTER"/>
    <property type="match status" value="1"/>
</dbReference>
<dbReference type="NCBIfam" id="TIGR01726">
    <property type="entry name" value="HEQRo_perm_3TM"/>
    <property type="match status" value="1"/>
</dbReference>
<keyword evidence="8 9" id="KW-0472">Membrane</keyword>
<dbReference type="InterPro" id="IPR035906">
    <property type="entry name" value="MetI-like_sf"/>
</dbReference>
<comment type="caution">
    <text evidence="11">The sequence shown here is derived from an EMBL/GenBank/DDBJ whole genome shotgun (WGS) entry which is preliminary data.</text>
</comment>
<name>A0ABT3H6S4_9HYPH</name>
<dbReference type="CDD" id="cd06261">
    <property type="entry name" value="TM_PBP2"/>
    <property type="match status" value="1"/>
</dbReference>
<evidence type="ECO:0000256" key="7">
    <source>
        <dbReference type="ARBA" id="ARBA00022989"/>
    </source>
</evidence>
<protein>
    <submittedName>
        <fullName evidence="11">His/Glu/Gln/Arg/opine family amino acid ABC transporter permease subunit</fullName>
    </submittedName>
</protein>
<feature type="transmembrane region" description="Helical" evidence="9">
    <location>
        <begin position="248"/>
        <end position="270"/>
    </location>
</feature>
<evidence type="ECO:0000256" key="3">
    <source>
        <dbReference type="ARBA" id="ARBA00022448"/>
    </source>
</evidence>
<evidence type="ECO:0000256" key="6">
    <source>
        <dbReference type="ARBA" id="ARBA00022970"/>
    </source>
</evidence>
<evidence type="ECO:0000256" key="2">
    <source>
        <dbReference type="ARBA" id="ARBA00010072"/>
    </source>
</evidence>
<evidence type="ECO:0000256" key="8">
    <source>
        <dbReference type="ARBA" id="ARBA00023136"/>
    </source>
</evidence>
<keyword evidence="4" id="KW-1003">Cell membrane</keyword>
<evidence type="ECO:0000313" key="12">
    <source>
        <dbReference type="Proteomes" id="UP001209755"/>
    </source>
</evidence>
<sequence length="389" mass="42000">MTRDRLVTLLASRHFQAVVAAIVVVVLAGLIYAGQQELMAKGIVSGFDFLWRSTGWDIGFSLIPYSISDPYWKVLLIGLMNTLFLGFAGLALATLVGVLVGVARTSHNPVLNAIGTIYVETFRNVPLILQAFFWYAVYTHLPPPRRAIEFGDAIFLSARGIYLPGFNISNGAIAICAVLLVVGIVAALWLISSRRLTGWAEARRLPLAGLALVVAAIAIFLVGEAGRIADQPVISMPELRGLNIRGGLRLTSEFAALLTAMSLYGGAYLGEIIRAGFLSIPKGQIEAAKALGFRPFHIFTLVRLPLAIRAILPTLTNQYVWLIKATTLGIAVGFSDFFLVISTSINQSGQTVELLLILMGGFLLINYTIGTVMNAINRSIAIKGQGTRK</sequence>
<keyword evidence="12" id="KW-1185">Reference proteome</keyword>
<feature type="transmembrane region" description="Helical" evidence="9">
    <location>
        <begin position="172"/>
        <end position="193"/>
    </location>
</feature>
<dbReference type="InterPro" id="IPR010065">
    <property type="entry name" value="AA_ABC_transptr_permease_3TM"/>
</dbReference>
<dbReference type="EMBL" id="JAOQNS010000001">
    <property type="protein sequence ID" value="MCW2306092.1"/>
    <property type="molecule type" value="Genomic_DNA"/>
</dbReference>
<feature type="transmembrane region" description="Helical" evidence="9">
    <location>
        <begin position="205"/>
        <end position="228"/>
    </location>
</feature>
<feature type="transmembrane region" description="Helical" evidence="9">
    <location>
        <begin position="352"/>
        <end position="369"/>
    </location>
</feature>
<keyword evidence="5 9" id="KW-0812">Transmembrane</keyword>
<dbReference type="Gene3D" id="1.10.3720.10">
    <property type="entry name" value="MetI-like"/>
    <property type="match status" value="2"/>
</dbReference>
<dbReference type="PROSITE" id="PS50928">
    <property type="entry name" value="ABC_TM1"/>
    <property type="match status" value="1"/>
</dbReference>
<dbReference type="InterPro" id="IPR000515">
    <property type="entry name" value="MetI-like"/>
</dbReference>
<feature type="transmembrane region" description="Helical" evidence="9">
    <location>
        <begin position="15"/>
        <end position="33"/>
    </location>
</feature>
<feature type="transmembrane region" description="Helical" evidence="9">
    <location>
        <begin position="74"/>
        <end position="102"/>
    </location>
</feature>
<dbReference type="Proteomes" id="UP001209755">
    <property type="component" value="Unassembled WGS sequence"/>
</dbReference>
<reference evidence="12" key="1">
    <citation type="submission" date="2023-07" db="EMBL/GenBank/DDBJ databases">
        <title>Genome sequencing of Purple Non-Sulfur Bacteria from various extreme environments.</title>
        <authorList>
            <person name="Mayer M."/>
        </authorList>
    </citation>
    <scope>NUCLEOTIDE SEQUENCE [LARGE SCALE GENOMIC DNA]</scope>
    <source>
        <strain evidence="12">DSM 17935</strain>
    </source>
</reference>
<gene>
    <name evidence="11" type="ORF">M2319_000408</name>
</gene>
<evidence type="ECO:0000259" key="10">
    <source>
        <dbReference type="PROSITE" id="PS50928"/>
    </source>
</evidence>
<keyword evidence="6" id="KW-0029">Amino-acid transport</keyword>
<evidence type="ECO:0000256" key="1">
    <source>
        <dbReference type="ARBA" id="ARBA00004429"/>
    </source>
</evidence>
<accession>A0ABT3H6S4</accession>
<comment type="similarity">
    <text evidence="2">Belongs to the binding-protein-dependent transport system permease family. HisMQ subfamily.</text>
</comment>
<keyword evidence="7 9" id="KW-1133">Transmembrane helix</keyword>
<proteinExistence type="inferred from homology"/>
<feature type="transmembrane region" description="Helical" evidence="9">
    <location>
        <begin position="318"/>
        <end position="340"/>
    </location>
</feature>
<comment type="subcellular location">
    <subcellularLocation>
        <location evidence="1">Cell inner membrane</location>
        <topology evidence="1">Multi-pass membrane protein</topology>
    </subcellularLocation>
    <subcellularLocation>
        <location evidence="9">Cell membrane</location>
        <topology evidence="9">Multi-pass membrane protein</topology>
    </subcellularLocation>
</comment>
<evidence type="ECO:0000256" key="5">
    <source>
        <dbReference type="ARBA" id="ARBA00022692"/>
    </source>
</evidence>
<evidence type="ECO:0000256" key="9">
    <source>
        <dbReference type="RuleBase" id="RU363032"/>
    </source>
</evidence>
<evidence type="ECO:0000256" key="4">
    <source>
        <dbReference type="ARBA" id="ARBA00022475"/>
    </source>
</evidence>
<feature type="domain" description="ABC transmembrane type-1" evidence="10">
    <location>
        <begin position="79"/>
        <end position="369"/>
    </location>
</feature>
<dbReference type="PANTHER" id="PTHR30614:SF37">
    <property type="entry name" value="AMINO-ACID ABC TRANSPORTER PERMEASE PROTEIN YHDX-RELATED"/>
    <property type="match status" value="1"/>
</dbReference>
<keyword evidence="3 9" id="KW-0813">Transport</keyword>
<dbReference type="RefSeq" id="WP_264599760.1">
    <property type="nucleotide sequence ID" value="NZ_JAOQNS010000001.1"/>
</dbReference>
<dbReference type="InterPro" id="IPR043429">
    <property type="entry name" value="ArtM/GltK/GlnP/TcyL/YhdX-like"/>
</dbReference>
<dbReference type="SUPFAM" id="SSF161098">
    <property type="entry name" value="MetI-like"/>
    <property type="match status" value="2"/>
</dbReference>